<accession>A0A7S2ILC8</accession>
<dbReference type="AlphaFoldDB" id="A0A7S2ILC8"/>
<evidence type="ECO:0000313" key="1">
    <source>
        <dbReference type="EMBL" id="CAD9522080.1"/>
    </source>
</evidence>
<dbReference type="EMBL" id="HBGU01063865">
    <property type="protein sequence ID" value="CAD9522080.1"/>
    <property type="molecule type" value="Transcribed_RNA"/>
</dbReference>
<protein>
    <submittedName>
        <fullName evidence="1">Uncharacterized protein</fullName>
    </submittedName>
</protein>
<proteinExistence type="predicted"/>
<sequence>MGKTRDLDGSIDRVPDPPTKLWPALAAIEYYCRHANMHLETLFSEGGGNHFGVMKNTNFFSTLKDNFTRFYFDAEILNDVMTHYGVGYRDPRGRYEKIGWMDFCEDVHRAVAEGLDDKYGVQGVAEALAFTRGATISYRTLADADDMIDDTLQRVAAEDVEGYISSNQKMEGRTRAQISINGEEARFN</sequence>
<gene>
    <name evidence="1" type="ORF">CBRE1094_LOCUS34804</name>
</gene>
<organism evidence="1">
    <name type="scientific">Haptolina brevifila</name>
    <dbReference type="NCBI Taxonomy" id="156173"/>
    <lineage>
        <taxon>Eukaryota</taxon>
        <taxon>Haptista</taxon>
        <taxon>Haptophyta</taxon>
        <taxon>Prymnesiophyceae</taxon>
        <taxon>Prymnesiales</taxon>
        <taxon>Prymnesiaceae</taxon>
        <taxon>Haptolina</taxon>
    </lineage>
</organism>
<name>A0A7S2ILC8_9EUKA</name>
<reference evidence="1" key="1">
    <citation type="submission" date="2021-01" db="EMBL/GenBank/DDBJ databases">
        <authorList>
            <person name="Corre E."/>
            <person name="Pelletier E."/>
            <person name="Niang G."/>
            <person name="Scheremetjew M."/>
            <person name="Finn R."/>
            <person name="Kale V."/>
            <person name="Holt S."/>
            <person name="Cochrane G."/>
            <person name="Meng A."/>
            <person name="Brown T."/>
            <person name="Cohen L."/>
        </authorList>
    </citation>
    <scope>NUCLEOTIDE SEQUENCE</scope>
    <source>
        <strain evidence="1">UTEX LB 985</strain>
    </source>
</reference>